<dbReference type="InterPro" id="IPR008978">
    <property type="entry name" value="HSP20-like_chaperone"/>
</dbReference>
<comment type="caution">
    <text evidence="5">The sequence shown here is derived from an EMBL/GenBank/DDBJ whole genome shotgun (WGS) entry which is preliminary data.</text>
</comment>
<dbReference type="CDD" id="cd06471">
    <property type="entry name" value="ACD_LpsHSP_like"/>
    <property type="match status" value="1"/>
</dbReference>
<organism evidence="5 10">
    <name type="scientific">Staphylococcus chromogenes</name>
    <name type="common">Staphylococcus hyicus subsp. chromogenes</name>
    <dbReference type="NCBI Taxonomy" id="46126"/>
    <lineage>
        <taxon>Bacteria</taxon>
        <taxon>Bacillati</taxon>
        <taxon>Bacillota</taxon>
        <taxon>Bacilli</taxon>
        <taxon>Bacillales</taxon>
        <taxon>Staphylococcaceae</taxon>
        <taxon>Staphylococcus</taxon>
    </lineage>
</organism>
<reference evidence="8 9" key="1">
    <citation type="journal article" date="2016" name="Front. Microbiol.">
        <title>Comprehensive Phylogenetic Analysis of Bovine Non-aureus Staphylococci Species Based on Whole-Genome Sequencing.</title>
        <authorList>
            <person name="Naushad S."/>
            <person name="Barkema H.W."/>
            <person name="Luby C."/>
            <person name="Condas L.A."/>
            <person name="Nobrega D.B."/>
            <person name="Carson D.A."/>
            <person name="De Buck J."/>
        </authorList>
    </citation>
    <scope>NUCLEOTIDE SEQUENCE [LARGE SCALE GENOMIC DNA]</scope>
    <source>
        <strain evidence="6 9">SNUC 105</strain>
        <strain evidence="7 8">SNUC 1363</strain>
        <strain evidence="5 10">SNUC 505</strain>
    </source>
</reference>
<evidence type="ECO:0000256" key="1">
    <source>
        <dbReference type="PROSITE-ProRule" id="PRU00285"/>
    </source>
</evidence>
<evidence type="ECO:0000259" key="3">
    <source>
        <dbReference type="PROSITE" id="PS01031"/>
    </source>
</evidence>
<dbReference type="EMBL" id="PZBZ01000040">
    <property type="protein sequence ID" value="PTG13110.1"/>
    <property type="molecule type" value="Genomic_DNA"/>
</dbReference>
<dbReference type="PANTHER" id="PTHR11527">
    <property type="entry name" value="HEAT-SHOCK PROTEIN 20 FAMILY MEMBER"/>
    <property type="match status" value="1"/>
</dbReference>
<proteinExistence type="inferred from homology"/>
<reference evidence="5" key="2">
    <citation type="submission" date="2018-03" db="EMBL/GenBank/DDBJ databases">
        <authorList>
            <person name="Naushad S."/>
        </authorList>
    </citation>
    <scope>NUCLEOTIDE SEQUENCE</scope>
    <source>
        <strain evidence="6">SNUC 105</strain>
        <strain evidence="7">SNUC 1363</strain>
        <strain evidence="5">SNUC 505</strain>
    </source>
</reference>
<keyword evidence="8" id="KW-1185">Reference proteome</keyword>
<evidence type="ECO:0000313" key="7">
    <source>
        <dbReference type="EMBL" id="PTG68231.1"/>
    </source>
</evidence>
<sequence length="140" mass="16003">MAFQMKPFNNSIFDMNPSDLFRDFGQGLLNTNDFKTDITERDDAYIVSAELPGMDKSDISVDFNNNILTIAASHSEDNKEENDEGVIIHRERHTSSVKRQFSFNDVRRDNIEASYDKGVLHITLPKNQNENDSSSRITIN</sequence>
<dbReference type="PROSITE" id="PS01031">
    <property type="entry name" value="SHSP"/>
    <property type="match status" value="1"/>
</dbReference>
<evidence type="ECO:0000313" key="11">
    <source>
        <dbReference type="Proteomes" id="UP001240157"/>
    </source>
</evidence>
<dbReference type="EMBL" id="PZAO01000032">
    <property type="protein sequence ID" value="PTG68231.1"/>
    <property type="molecule type" value="Genomic_DNA"/>
</dbReference>
<reference evidence="4 11" key="3">
    <citation type="submission" date="2023-08" db="EMBL/GenBank/DDBJ databases">
        <title>Whole genome sequencing of Staphylococcus chromogenes NNSch 2386.</title>
        <authorList>
            <person name="Kropotov V.S."/>
            <person name="Boriskina E.V."/>
            <person name="Gordinskaya N.A."/>
            <person name="Shkurkina I.S."/>
            <person name="Kryazhev D.V."/>
            <person name="Alekseeva A.E."/>
            <person name="Makhova M.A."/>
        </authorList>
    </citation>
    <scope>NUCLEOTIDE SEQUENCE [LARGE SCALE GENOMIC DNA]</scope>
    <source>
        <strain evidence="4 11">NNSch 2386</strain>
    </source>
</reference>
<dbReference type="GeneID" id="93654554"/>
<dbReference type="Proteomes" id="UP000242008">
    <property type="component" value="Unassembled WGS sequence"/>
</dbReference>
<evidence type="ECO:0000313" key="6">
    <source>
        <dbReference type="EMBL" id="PTG27318.1"/>
    </source>
</evidence>
<accession>A0AAE5SYJ8</accession>
<dbReference type="InterPro" id="IPR002068">
    <property type="entry name" value="A-crystallin/Hsp20_dom"/>
</dbReference>
<dbReference type="Pfam" id="PF00011">
    <property type="entry name" value="HSP20"/>
    <property type="match status" value="1"/>
</dbReference>
<evidence type="ECO:0000313" key="8">
    <source>
        <dbReference type="Proteomes" id="UP000242008"/>
    </source>
</evidence>
<evidence type="ECO:0000313" key="9">
    <source>
        <dbReference type="Proteomes" id="UP000242144"/>
    </source>
</evidence>
<evidence type="ECO:0000256" key="2">
    <source>
        <dbReference type="RuleBase" id="RU003616"/>
    </source>
</evidence>
<comment type="similarity">
    <text evidence="1 2">Belongs to the small heat shock protein (HSP20) family.</text>
</comment>
<dbReference type="RefSeq" id="WP_037576664.1">
    <property type="nucleotide sequence ID" value="NZ_BMDK01000002.1"/>
</dbReference>
<evidence type="ECO:0000313" key="10">
    <source>
        <dbReference type="Proteomes" id="UP000242704"/>
    </source>
</evidence>
<evidence type="ECO:0000313" key="4">
    <source>
        <dbReference type="EMBL" id="MDQ7175592.1"/>
    </source>
</evidence>
<protein>
    <submittedName>
        <fullName evidence="5">Hsp20/alpha crystallin family protein</fullName>
    </submittedName>
</protein>
<dbReference type="SUPFAM" id="SSF49764">
    <property type="entry name" value="HSP20-like chaperones"/>
    <property type="match status" value="1"/>
</dbReference>
<feature type="domain" description="SHSP" evidence="3">
    <location>
        <begin position="27"/>
        <end position="140"/>
    </location>
</feature>
<name>A0AAE5SYJ8_STACR</name>
<dbReference type="EMBL" id="JAVGJF010000031">
    <property type="protein sequence ID" value="MDQ7175592.1"/>
    <property type="molecule type" value="Genomic_DNA"/>
</dbReference>
<gene>
    <name evidence="6" type="ORF">BU638_06570</name>
    <name evidence="5" type="ORF">BU653_08060</name>
    <name evidence="7" type="ORF">BU676_10575</name>
    <name evidence="4" type="ORF">RCF65_06280</name>
</gene>
<dbReference type="Proteomes" id="UP000242144">
    <property type="component" value="Unassembled WGS sequence"/>
</dbReference>
<dbReference type="Proteomes" id="UP001240157">
    <property type="component" value="Unassembled WGS sequence"/>
</dbReference>
<dbReference type="AlphaFoldDB" id="A0AAE5SYJ8"/>
<evidence type="ECO:0000313" key="5">
    <source>
        <dbReference type="EMBL" id="PTG13110.1"/>
    </source>
</evidence>
<dbReference type="EMBL" id="PZCM01000006">
    <property type="protein sequence ID" value="PTG27318.1"/>
    <property type="molecule type" value="Genomic_DNA"/>
</dbReference>
<dbReference type="Proteomes" id="UP000242704">
    <property type="component" value="Unassembled WGS sequence"/>
</dbReference>
<dbReference type="Gene3D" id="2.60.40.790">
    <property type="match status" value="1"/>
</dbReference>
<dbReference type="InterPro" id="IPR031107">
    <property type="entry name" value="Small_HSP"/>
</dbReference>